<reference evidence="1 2" key="1">
    <citation type="submission" date="2017-07" db="EMBL/GenBank/DDBJ databases">
        <authorList>
            <person name="Sun Z.S."/>
            <person name="Albrecht U."/>
            <person name="Echele G."/>
            <person name="Lee C.C."/>
        </authorList>
    </citation>
    <scope>NUCLEOTIDE SEQUENCE [LARGE SCALE GENOMIC DNA]</scope>
    <source>
        <strain evidence="1 2">CGMCC 1.12672</strain>
    </source>
</reference>
<evidence type="ECO:0008006" key="3">
    <source>
        <dbReference type="Google" id="ProtNLM"/>
    </source>
</evidence>
<keyword evidence="2" id="KW-1185">Reference proteome</keyword>
<dbReference type="Proteomes" id="UP000219494">
    <property type="component" value="Unassembled WGS sequence"/>
</dbReference>
<dbReference type="OrthoDB" id="8454620at2"/>
<name>A0A285R2E8_9SPHN</name>
<evidence type="ECO:0000313" key="2">
    <source>
        <dbReference type="Proteomes" id="UP000219494"/>
    </source>
</evidence>
<evidence type="ECO:0000313" key="1">
    <source>
        <dbReference type="EMBL" id="SOB88261.1"/>
    </source>
</evidence>
<gene>
    <name evidence="1" type="ORF">SAMN06297144_3409</name>
</gene>
<accession>A0A285R2E8</accession>
<dbReference type="EMBL" id="OBMI01000004">
    <property type="protein sequence ID" value="SOB88261.1"/>
    <property type="molecule type" value="Genomic_DNA"/>
</dbReference>
<protein>
    <recommendedName>
        <fullName evidence="3">DUF2188 domain-containing protein</fullName>
    </recommendedName>
</protein>
<dbReference type="RefSeq" id="WP_097065160.1">
    <property type="nucleotide sequence ID" value="NZ_OBMI01000004.1"/>
</dbReference>
<proteinExistence type="predicted"/>
<sequence length="87" mass="9359">MSFEPSSEPDERGTVIYVGQDLAGHWLVQDSGGKLEGRFVSRSAALSFAEAERQIYHASVEMAPMPLVPLVSFDPVPAAERAVARAA</sequence>
<dbReference type="AlphaFoldDB" id="A0A285R2E8"/>
<organism evidence="1 2">
    <name type="scientific">Sphingomonas guangdongensis</name>
    <dbReference type="NCBI Taxonomy" id="1141890"/>
    <lineage>
        <taxon>Bacteria</taxon>
        <taxon>Pseudomonadati</taxon>
        <taxon>Pseudomonadota</taxon>
        <taxon>Alphaproteobacteria</taxon>
        <taxon>Sphingomonadales</taxon>
        <taxon>Sphingomonadaceae</taxon>
        <taxon>Sphingomonas</taxon>
    </lineage>
</organism>